<dbReference type="InterPro" id="IPR036691">
    <property type="entry name" value="Endo/exonu/phosph_ase_sf"/>
</dbReference>
<gene>
    <name evidence="4" type="ORF">BU23DRAFT_519312</name>
</gene>
<sequence>MIEAYLLTFNCARNLVNPETLTPSLFDALPKAAAVPDVLAVSLQEVAPIAYSFLGGSYLKPYFDRIATSVHLAAELHSHGSERLEHVATRSLGLTALMIFAKPQFMERIQYIQAAGAGVGVWNMGNKGAVAMRIGVSCPGSEDLLNITFVAAHLAPHEKACAERNKNWEDLVRNMVFTNDSDSAYSFSEEVALWSSAEPPAEATGLFHPSSHLFVTGDLNYRTHDSSPGPEAHETYPQPAESNGLPEHFSHLLEKDQLNRERKADRTLHGLQELPIEFPPTYKYSARKDGSSQAHSLPQREVRWEWAIHRYPSWCDRILFLPSPLSASKLEPQVYTALSVQSTSDHRPVALSVRIDDAALLADADDIRSNPPFPINPEWKARRDAGRRREVAVGVLSYLALTKEGNVTIAAILAVAVATSYLAVRLLQ</sequence>
<dbReference type="Proteomes" id="UP000800036">
    <property type="component" value="Unassembled WGS sequence"/>
</dbReference>
<keyword evidence="2" id="KW-0472">Membrane</keyword>
<feature type="region of interest" description="Disordered" evidence="1">
    <location>
        <begin position="224"/>
        <end position="246"/>
    </location>
</feature>
<dbReference type="OrthoDB" id="62798at2759"/>
<accession>A0A6A5UKC6</accession>
<dbReference type="SUPFAM" id="SSF56219">
    <property type="entry name" value="DNase I-like"/>
    <property type="match status" value="1"/>
</dbReference>
<evidence type="ECO:0000259" key="3">
    <source>
        <dbReference type="SMART" id="SM00128"/>
    </source>
</evidence>
<feature type="domain" description="Inositol polyphosphate-related phosphatase" evidence="3">
    <location>
        <begin position="1"/>
        <end position="361"/>
    </location>
</feature>
<dbReference type="PANTHER" id="PTHR11200">
    <property type="entry name" value="INOSITOL 5-PHOSPHATASE"/>
    <property type="match status" value="1"/>
</dbReference>
<evidence type="ECO:0000313" key="5">
    <source>
        <dbReference type="Proteomes" id="UP000800036"/>
    </source>
</evidence>
<evidence type="ECO:0000256" key="1">
    <source>
        <dbReference type="SAM" id="MobiDB-lite"/>
    </source>
</evidence>
<feature type="transmembrane region" description="Helical" evidence="2">
    <location>
        <begin position="407"/>
        <end position="427"/>
    </location>
</feature>
<dbReference type="Pfam" id="PF22669">
    <property type="entry name" value="Exo_endo_phos2"/>
    <property type="match status" value="1"/>
</dbReference>
<keyword evidence="2" id="KW-1133">Transmembrane helix</keyword>
<evidence type="ECO:0000313" key="4">
    <source>
        <dbReference type="EMBL" id="KAF1965673.1"/>
    </source>
</evidence>
<dbReference type="SMART" id="SM00128">
    <property type="entry name" value="IPPc"/>
    <property type="match status" value="1"/>
</dbReference>
<proteinExistence type="predicted"/>
<keyword evidence="2" id="KW-0812">Transmembrane</keyword>
<dbReference type="InterPro" id="IPR000300">
    <property type="entry name" value="IPPc"/>
</dbReference>
<reference evidence="4" key="1">
    <citation type="journal article" date="2020" name="Stud. Mycol.">
        <title>101 Dothideomycetes genomes: a test case for predicting lifestyles and emergence of pathogens.</title>
        <authorList>
            <person name="Haridas S."/>
            <person name="Albert R."/>
            <person name="Binder M."/>
            <person name="Bloem J."/>
            <person name="Labutti K."/>
            <person name="Salamov A."/>
            <person name="Andreopoulos B."/>
            <person name="Baker S."/>
            <person name="Barry K."/>
            <person name="Bills G."/>
            <person name="Bluhm B."/>
            <person name="Cannon C."/>
            <person name="Castanera R."/>
            <person name="Culley D."/>
            <person name="Daum C."/>
            <person name="Ezra D."/>
            <person name="Gonzalez J."/>
            <person name="Henrissat B."/>
            <person name="Kuo A."/>
            <person name="Liang C."/>
            <person name="Lipzen A."/>
            <person name="Lutzoni F."/>
            <person name="Magnuson J."/>
            <person name="Mondo S."/>
            <person name="Nolan M."/>
            <person name="Ohm R."/>
            <person name="Pangilinan J."/>
            <person name="Park H.-J."/>
            <person name="Ramirez L."/>
            <person name="Alfaro M."/>
            <person name="Sun H."/>
            <person name="Tritt A."/>
            <person name="Yoshinaga Y."/>
            <person name="Zwiers L.-H."/>
            <person name="Turgeon B."/>
            <person name="Goodwin S."/>
            <person name="Spatafora J."/>
            <person name="Crous P."/>
            <person name="Grigoriev I."/>
        </authorList>
    </citation>
    <scope>NUCLEOTIDE SEQUENCE</scope>
    <source>
        <strain evidence="4">CBS 107.79</strain>
    </source>
</reference>
<protein>
    <submittedName>
        <fullName evidence="4">DNase I-like protein</fullName>
    </submittedName>
</protein>
<dbReference type="Gene3D" id="3.60.10.10">
    <property type="entry name" value="Endonuclease/exonuclease/phosphatase"/>
    <property type="match status" value="1"/>
</dbReference>
<dbReference type="PANTHER" id="PTHR11200:SF286">
    <property type="entry name" value="5-PHOSPHATASE, PUTATIVE (AFU_ORTHOLOGUE AFUA_5G07600)-RELATED"/>
    <property type="match status" value="1"/>
</dbReference>
<dbReference type="AlphaFoldDB" id="A0A6A5UKC6"/>
<keyword evidence="5" id="KW-1185">Reference proteome</keyword>
<organism evidence="4 5">
    <name type="scientific">Bimuria novae-zelandiae CBS 107.79</name>
    <dbReference type="NCBI Taxonomy" id="1447943"/>
    <lineage>
        <taxon>Eukaryota</taxon>
        <taxon>Fungi</taxon>
        <taxon>Dikarya</taxon>
        <taxon>Ascomycota</taxon>
        <taxon>Pezizomycotina</taxon>
        <taxon>Dothideomycetes</taxon>
        <taxon>Pleosporomycetidae</taxon>
        <taxon>Pleosporales</taxon>
        <taxon>Massarineae</taxon>
        <taxon>Didymosphaeriaceae</taxon>
        <taxon>Bimuria</taxon>
    </lineage>
</organism>
<dbReference type="EMBL" id="ML976758">
    <property type="protein sequence ID" value="KAF1965673.1"/>
    <property type="molecule type" value="Genomic_DNA"/>
</dbReference>
<evidence type="ECO:0000256" key="2">
    <source>
        <dbReference type="SAM" id="Phobius"/>
    </source>
</evidence>
<name>A0A6A5UKC6_9PLEO</name>
<dbReference type="GO" id="GO:0046856">
    <property type="term" value="P:phosphatidylinositol dephosphorylation"/>
    <property type="evidence" value="ECO:0007669"/>
    <property type="project" value="InterPro"/>
</dbReference>
<dbReference type="InterPro" id="IPR046985">
    <property type="entry name" value="IP5"/>
</dbReference>
<dbReference type="GO" id="GO:0004439">
    <property type="term" value="F:phosphatidylinositol-4,5-bisphosphate 5-phosphatase activity"/>
    <property type="evidence" value="ECO:0007669"/>
    <property type="project" value="TreeGrafter"/>
</dbReference>